<dbReference type="Pfam" id="PF13277">
    <property type="entry name" value="YmdB"/>
    <property type="match status" value="1"/>
</dbReference>
<feature type="binding site" evidence="2">
    <location>
        <position position="46"/>
    </location>
    <ligand>
        <name>Fe cation</name>
        <dbReference type="ChEBI" id="CHEBI:24875"/>
        <label>2</label>
    </ligand>
</feature>
<proteinExistence type="predicted"/>
<dbReference type="PIRSF" id="PIRSF004789">
    <property type="entry name" value="DR1281"/>
    <property type="match status" value="1"/>
</dbReference>
<dbReference type="CDD" id="cd07382">
    <property type="entry name" value="MPP_DR1281"/>
    <property type="match status" value="1"/>
</dbReference>
<dbReference type="PANTHER" id="PTHR36303:SF1">
    <property type="entry name" value="2',3'-CYCLIC-NUCLEOTIDE 2'-PHOSPHODIESTERASE"/>
    <property type="match status" value="1"/>
</dbReference>
<dbReference type="PATRIC" id="fig|1150469.3.peg.50"/>
<dbReference type="Proteomes" id="UP000033220">
    <property type="component" value="Chromosome DSM 122"/>
</dbReference>
<keyword evidence="2" id="KW-0479">Metal-binding</keyword>
<dbReference type="GO" id="GO:0046872">
    <property type="term" value="F:metal ion binding"/>
    <property type="evidence" value="ECO:0007669"/>
    <property type="project" value="UniProtKB-KW"/>
</dbReference>
<feature type="binding site" evidence="2">
    <location>
        <position position="15"/>
    </location>
    <ligand>
        <name>Fe cation</name>
        <dbReference type="ChEBI" id="CHEBI:24875"/>
        <label>1</label>
    </ligand>
</feature>
<protein>
    <submittedName>
        <fullName evidence="3">Metallophosphoesterase</fullName>
    </submittedName>
</protein>
<gene>
    <name evidence="3" type="ORF">RSPPHO_00021</name>
</gene>
<evidence type="ECO:0000256" key="1">
    <source>
        <dbReference type="PIRSR" id="PIRSR004789-50"/>
    </source>
</evidence>
<evidence type="ECO:0000313" key="3">
    <source>
        <dbReference type="EMBL" id="CCG06647.1"/>
    </source>
</evidence>
<dbReference type="KEGG" id="rpm:RSPPHO_00021"/>
<organism evidence="3 4">
    <name type="scientific">Pararhodospirillum photometricum DSM 122</name>
    <dbReference type="NCBI Taxonomy" id="1150469"/>
    <lineage>
        <taxon>Bacteria</taxon>
        <taxon>Pseudomonadati</taxon>
        <taxon>Pseudomonadota</taxon>
        <taxon>Alphaproteobacteria</taxon>
        <taxon>Rhodospirillales</taxon>
        <taxon>Rhodospirillaceae</taxon>
        <taxon>Pararhodospirillum</taxon>
    </lineage>
</organism>
<name>H6SIM0_PARPM</name>
<evidence type="ECO:0000256" key="2">
    <source>
        <dbReference type="PIRSR" id="PIRSR004789-51"/>
    </source>
</evidence>
<dbReference type="InterPro" id="IPR029052">
    <property type="entry name" value="Metallo-depent_PP-like"/>
</dbReference>
<keyword evidence="4" id="KW-1185">Reference proteome</keyword>
<dbReference type="STRING" id="1150469.RSPPHO_00021"/>
<feature type="active site" description="Proton donor" evidence="1">
    <location>
        <position position="75"/>
    </location>
</feature>
<dbReference type="PANTHER" id="PTHR36303">
    <property type="entry name" value="2',3'-CYCLIC-NUCLEOTIDE 2'-PHOSPHODIESTERASE"/>
    <property type="match status" value="1"/>
</dbReference>
<dbReference type="GO" id="GO:0004113">
    <property type="term" value="F:2',3'-cyclic-nucleotide 3'-phosphodiesterase activity"/>
    <property type="evidence" value="ECO:0007669"/>
    <property type="project" value="TreeGrafter"/>
</dbReference>
<feature type="binding site" evidence="2">
    <location>
        <position position="160"/>
    </location>
    <ligand>
        <name>Fe cation</name>
        <dbReference type="ChEBI" id="CHEBI:24875"/>
        <label>2</label>
    </ligand>
</feature>
<evidence type="ECO:0000313" key="4">
    <source>
        <dbReference type="Proteomes" id="UP000033220"/>
    </source>
</evidence>
<sequence length="285" mass="30572">MPEGTCLMNILYFGDVVGRCGREALLRVLPDLRRRYEADLVVVCGENAAHGFGISAKQADEFLAGGVDVVTTGNHVWDQREILPYIDRQHRLLRPANFPPGTPGVGHVVVEVGRGRKALVIQVMGRLFMDPIDCPFRAVDEILSRHRLGVTVQAVVVDIHAEATSEKMALGHHCDGRVSLVVGGHSHVPTADARVLAGGTGYLTDAGMCGDYNSVIGMVPGPAVHRFTRKTPTERLSPAEGEATICGLLVRTDDQTGLARECWPVRVGGRLAPALPEGVLPLAAD</sequence>
<dbReference type="HOGENOM" id="CLU_068238_0_0_5"/>
<dbReference type="SUPFAM" id="SSF56300">
    <property type="entry name" value="Metallo-dependent phosphatases"/>
    <property type="match status" value="1"/>
</dbReference>
<feature type="binding site" evidence="2">
    <location>
        <position position="185"/>
    </location>
    <ligand>
        <name>Fe cation</name>
        <dbReference type="ChEBI" id="CHEBI:24875"/>
        <label>2</label>
    </ligand>
</feature>
<dbReference type="InterPro" id="IPR005235">
    <property type="entry name" value="YmdB-like"/>
</dbReference>
<feature type="binding site" evidence="2">
    <location>
        <position position="74"/>
    </location>
    <ligand>
        <name>Fe cation</name>
        <dbReference type="ChEBI" id="CHEBI:24875"/>
        <label>2</label>
    </ligand>
</feature>
<reference evidence="3 4" key="1">
    <citation type="submission" date="2012-02" db="EMBL/GenBank/DDBJ databases">
        <title>Shotgun genome sequence of Phaeospirillum photometricum DSM 122.</title>
        <authorList>
            <person name="Duquesne K."/>
            <person name="Sturgis J."/>
        </authorList>
    </citation>
    <scope>NUCLEOTIDE SEQUENCE [LARGE SCALE GENOMIC DNA]</scope>
    <source>
        <strain evidence="4">DSM122</strain>
    </source>
</reference>
<feature type="binding site" evidence="2">
    <location>
        <position position="187"/>
    </location>
    <ligand>
        <name>Fe cation</name>
        <dbReference type="ChEBI" id="CHEBI:24875"/>
        <label>1</label>
    </ligand>
</feature>
<dbReference type="EMBL" id="HE663493">
    <property type="protein sequence ID" value="CCG06647.1"/>
    <property type="molecule type" value="Genomic_DNA"/>
</dbReference>
<accession>H6SIM0</accession>
<dbReference type="Gene3D" id="3.60.21.10">
    <property type="match status" value="1"/>
</dbReference>
<dbReference type="eggNOG" id="COG1692">
    <property type="taxonomic scope" value="Bacteria"/>
</dbReference>
<feature type="binding site" evidence="2">
    <location>
        <position position="47"/>
    </location>
    <ligand>
        <name>Fe cation</name>
        <dbReference type="ChEBI" id="CHEBI:24875"/>
        <label>1</label>
    </ligand>
</feature>
<feature type="binding site" evidence="2">
    <location>
        <position position="46"/>
    </location>
    <ligand>
        <name>Fe cation</name>
        <dbReference type="ChEBI" id="CHEBI:24875"/>
        <label>1</label>
    </ligand>
</feature>
<dbReference type="AlphaFoldDB" id="H6SIM0"/>